<reference evidence="2" key="1">
    <citation type="submission" date="2019-12" db="EMBL/GenBank/DDBJ databases">
        <authorList>
            <person name="Scholes J."/>
        </authorList>
    </citation>
    <scope>NUCLEOTIDE SEQUENCE</scope>
</reference>
<evidence type="ECO:0000256" key="1">
    <source>
        <dbReference type="SAM" id="MobiDB-lite"/>
    </source>
</evidence>
<keyword evidence="3" id="KW-1185">Reference proteome</keyword>
<feature type="non-terminal residue" evidence="2">
    <location>
        <position position="1"/>
    </location>
</feature>
<gene>
    <name evidence="2" type="ORF">SHERM_10538</name>
</gene>
<dbReference type="Proteomes" id="UP001153555">
    <property type="component" value="Unassembled WGS sequence"/>
</dbReference>
<protein>
    <submittedName>
        <fullName evidence="2">Uncharacterized protein</fullName>
    </submittedName>
</protein>
<dbReference type="EMBL" id="CACSLK010002554">
    <property type="protein sequence ID" value="CAA0808176.1"/>
    <property type="molecule type" value="Genomic_DNA"/>
</dbReference>
<feature type="non-terminal residue" evidence="2">
    <location>
        <position position="268"/>
    </location>
</feature>
<evidence type="ECO:0000313" key="3">
    <source>
        <dbReference type="Proteomes" id="UP001153555"/>
    </source>
</evidence>
<feature type="region of interest" description="Disordered" evidence="1">
    <location>
        <begin position="89"/>
        <end position="110"/>
    </location>
</feature>
<comment type="caution">
    <text evidence="2">The sequence shown here is derived from an EMBL/GenBank/DDBJ whole genome shotgun (WGS) entry which is preliminary data.</text>
</comment>
<organism evidence="2 3">
    <name type="scientific">Striga hermonthica</name>
    <name type="common">Purple witchweed</name>
    <name type="synonym">Buchnera hermonthica</name>
    <dbReference type="NCBI Taxonomy" id="68872"/>
    <lineage>
        <taxon>Eukaryota</taxon>
        <taxon>Viridiplantae</taxon>
        <taxon>Streptophyta</taxon>
        <taxon>Embryophyta</taxon>
        <taxon>Tracheophyta</taxon>
        <taxon>Spermatophyta</taxon>
        <taxon>Magnoliopsida</taxon>
        <taxon>eudicotyledons</taxon>
        <taxon>Gunneridae</taxon>
        <taxon>Pentapetalae</taxon>
        <taxon>asterids</taxon>
        <taxon>lamiids</taxon>
        <taxon>Lamiales</taxon>
        <taxon>Orobanchaceae</taxon>
        <taxon>Buchnereae</taxon>
        <taxon>Striga</taxon>
    </lineage>
</organism>
<proteinExistence type="predicted"/>
<name>A0A9N7MMD6_STRHE</name>
<dbReference type="AlphaFoldDB" id="A0A9N7MMD6"/>
<sequence length="268" mass="29927">SPALLISRFVPCEELCGSMDGRSLGCDVGDIMWAEFAPDGWIGPYELVDKLFLDTFRLNFLSHVHSLDVFHVSNLAPLHVFDFDGDETCSDLRPNPPQPREDDGDETSIRRLPVHAPVRELRHLVNRGSSQQSVVRTPTPRHACQRAVTHDSAQQRVLNGRTQRRLVHALDSVTPSGTAATRQRAPARVTVRSAAGKDLILESFKPLSQSIRHSRVLHQLRRRQPLSNHATGAFSLSRPHLCRSAHLPRRSKLFLAGNSIAEPQSPYI</sequence>
<accession>A0A9N7MMD6</accession>
<evidence type="ECO:0000313" key="2">
    <source>
        <dbReference type="EMBL" id="CAA0808176.1"/>
    </source>
</evidence>